<feature type="region of interest" description="Disordered" evidence="1">
    <location>
        <begin position="781"/>
        <end position="817"/>
    </location>
</feature>
<dbReference type="InterPro" id="IPR029314">
    <property type="entry name" value="FANCI_S4"/>
</dbReference>
<evidence type="ECO:0000259" key="2">
    <source>
        <dbReference type="Pfam" id="PF14675"/>
    </source>
</evidence>
<feature type="region of interest" description="Disordered" evidence="1">
    <location>
        <begin position="1318"/>
        <end position="1344"/>
    </location>
</feature>
<dbReference type="Proteomes" id="UP001153292">
    <property type="component" value="Chromosome 10"/>
</dbReference>
<organism evidence="7 8">
    <name type="scientific">Chilo suppressalis</name>
    <name type="common">Asiatic rice borer moth</name>
    <dbReference type="NCBI Taxonomy" id="168631"/>
    <lineage>
        <taxon>Eukaryota</taxon>
        <taxon>Metazoa</taxon>
        <taxon>Ecdysozoa</taxon>
        <taxon>Arthropoda</taxon>
        <taxon>Hexapoda</taxon>
        <taxon>Insecta</taxon>
        <taxon>Pterygota</taxon>
        <taxon>Neoptera</taxon>
        <taxon>Endopterygota</taxon>
        <taxon>Lepidoptera</taxon>
        <taxon>Glossata</taxon>
        <taxon>Ditrysia</taxon>
        <taxon>Pyraloidea</taxon>
        <taxon>Crambidae</taxon>
        <taxon>Crambinae</taxon>
        <taxon>Chilo</taxon>
    </lineage>
</organism>
<dbReference type="InterPro" id="IPR029312">
    <property type="entry name" value="FANCI_HD2"/>
</dbReference>
<dbReference type="InterPro" id="IPR029313">
    <property type="entry name" value="FANCI_S3"/>
</dbReference>
<name>A0ABN8ATX7_CHISP</name>
<proteinExistence type="predicted"/>
<dbReference type="Pfam" id="PF14676">
    <property type="entry name" value="FANCI_S2"/>
    <property type="match status" value="1"/>
</dbReference>
<gene>
    <name evidence="7" type="ORF">CHILSU_LOCUS1115</name>
</gene>
<evidence type="ECO:0000259" key="5">
    <source>
        <dbReference type="Pfam" id="PF14678"/>
    </source>
</evidence>
<evidence type="ECO:0000313" key="7">
    <source>
        <dbReference type="EMBL" id="CAH0398010.1"/>
    </source>
</evidence>
<dbReference type="InterPro" id="IPR029308">
    <property type="entry name" value="FANCI_S1"/>
</dbReference>
<feature type="domain" description="FANCI solenoid 2" evidence="3">
    <location>
        <begin position="384"/>
        <end position="528"/>
    </location>
</feature>
<accession>A0ABN8ATX7</accession>
<dbReference type="EMBL" id="OU963903">
    <property type="protein sequence ID" value="CAH0398010.1"/>
    <property type="molecule type" value="Genomic_DNA"/>
</dbReference>
<evidence type="ECO:0000259" key="6">
    <source>
        <dbReference type="Pfam" id="PF14680"/>
    </source>
</evidence>
<feature type="domain" description="FANCI helical" evidence="6">
    <location>
        <begin position="549"/>
        <end position="770"/>
    </location>
</feature>
<sequence length="1344" mass="150840">MESTKLFSNIKALGHVNSKRDELQELCRLKFDKILKFLPRRILDGDGGDVLDCLINGLPDNPTTSSKQAAKLIDVVVQSMRKESTSLTHCGDVISRLCLELSRQSPDDLVRWCNDCIQSIIQDTDVNMIWRDVIPECLNALSSYSEIKHCETTMTSEDFKQRCVHTLCQCQWVEKHLVQLAGMFKDMQLARNDHKQVVNKICSYIIDISPDVLPPLVHQLLKLCKSYHVDIMLAHLSHYFSVRLYSKLEPPPQDSESTTMDIDDIVPHSPAELSRCLSTCIYHITEGAAEPEVIRRHLKSWPKTQLLRTPFLLDVALALSDKGSDFKSVCLDVIKSAIEQRLLDDLRSKESAWVRSVLPPDVDVASVLKVLTTESANHRQLTVIGLINLSFSLLSVSGVKAVAHTCWSHGKLVVVRLCKSQPETASHVLGLLSDRLAGETTPKQYAECLFVLCKLTPVSVERCTQLSTILENCRPSGSEYRLAAAVLDAVHPLLNFSTRTRDTLVMVCRKGLYSRDSLQRCLALSGFLTVLRHVKLSRNTLASSQSVCSEQYSAYSYLTQMAVEFHATQQGAAVTSRVRNEAMCMEVVSILRRCLVQDAAVKQLLYTKLYDCARDKVALHESILELLYEHLTKYLPDSTTVTVLFEKCVQTNATSAILTEPIAHLLYVVAQFLQCEEEDLEDILSSQEADTSSAHLRSKLTNIVEQLCNDLGHIDMEEPSLTDITPESKSKCLIVQQVLQCYEALIAHRVMQWRADSKDVATHVYELYKKCFQILEQTKTPAKSGKKGNKSLNDTRETTKSQKSQKSQKDKKKGPIKLSSLTKDRAGPFKPLSCVWDLRFCLRIVVLLYSEEVPWSSLEQRNELRARRDFHQWALRCIISVLQNENIDKRSVTCYVPKLASVVYQRCLCRFQDMCNFDDQTMLLCTEVFKGCLTLLLSPNYSLKIESFLPIIITGGEDVTASSGISDILEQLHMALVQVAADSDVEERDAMLKRHLAALIQTAALLLDTPVIGCPKMNTVIIKFEDDLRTSKIDCLALVPSVLTASARVQQEAVLLTDLIAKLASSLGNIDEEDTSATEETAQFPTIDSRTGHSVLNHVCLHLYNRFKHTEHLLARARDLTVAQNYAVHGNQQRIEREVKELYKSCVIQLCQLSTWASKVCKLRCCVGGGSDRVLTVAVRLYSLLAAFFKQTPVAMAATLRLERLLKLCGKKLSSVTDTLVTYLEASQQPRRVLRDTKLIPRLVLEAENFSKHAILLANGAKLNFQHYLSLGTARDFRIRAPLLQEALQARGEPQEDIEATRDEGDVDINDAATEILSLAGSDDENDEADEGEATSKRKRRRVS</sequence>
<feature type="domain" description="FANCI solenoid 1" evidence="2">
    <location>
        <begin position="69"/>
        <end position="286"/>
    </location>
</feature>
<evidence type="ECO:0000259" key="3">
    <source>
        <dbReference type="Pfam" id="PF14676"/>
    </source>
</evidence>
<evidence type="ECO:0000256" key="1">
    <source>
        <dbReference type="SAM" id="MobiDB-lite"/>
    </source>
</evidence>
<dbReference type="Pfam" id="PF14677">
    <property type="entry name" value="FANCI_S3"/>
    <property type="match status" value="1"/>
</dbReference>
<dbReference type="PANTHER" id="PTHR21818:SF0">
    <property type="entry name" value="FANCONI ANEMIA GROUP I PROTEIN"/>
    <property type="match status" value="1"/>
</dbReference>
<evidence type="ECO:0008006" key="9">
    <source>
        <dbReference type="Google" id="ProtNLM"/>
    </source>
</evidence>
<protein>
    <recommendedName>
        <fullName evidence="9">Fanconi anemia group I protein</fullName>
    </recommendedName>
</protein>
<dbReference type="Pfam" id="PF14680">
    <property type="entry name" value="FANCI_HD2"/>
    <property type="match status" value="1"/>
</dbReference>
<evidence type="ECO:0000259" key="4">
    <source>
        <dbReference type="Pfam" id="PF14677"/>
    </source>
</evidence>
<dbReference type="InterPro" id="IPR029315">
    <property type="entry name" value="FANCI_S2"/>
</dbReference>
<dbReference type="SUPFAM" id="SSF48371">
    <property type="entry name" value="ARM repeat"/>
    <property type="match status" value="1"/>
</dbReference>
<dbReference type="Pfam" id="PF14678">
    <property type="entry name" value="FANCI_S4"/>
    <property type="match status" value="1"/>
</dbReference>
<keyword evidence="8" id="KW-1185">Reference proteome</keyword>
<dbReference type="InterPro" id="IPR016024">
    <property type="entry name" value="ARM-type_fold"/>
</dbReference>
<dbReference type="PANTHER" id="PTHR21818">
    <property type="entry name" value="BC025462 PROTEIN"/>
    <property type="match status" value="1"/>
</dbReference>
<reference evidence="7" key="1">
    <citation type="submission" date="2021-12" db="EMBL/GenBank/DDBJ databases">
        <authorList>
            <person name="King R."/>
        </authorList>
    </citation>
    <scope>NUCLEOTIDE SEQUENCE</scope>
</reference>
<feature type="domain" description="FANCI solenoid 3" evidence="4">
    <location>
        <begin position="835"/>
        <end position="1017"/>
    </location>
</feature>
<feature type="compositionally biased region" description="Acidic residues" evidence="1">
    <location>
        <begin position="1322"/>
        <end position="1333"/>
    </location>
</feature>
<evidence type="ECO:0000313" key="8">
    <source>
        <dbReference type="Proteomes" id="UP001153292"/>
    </source>
</evidence>
<dbReference type="Pfam" id="PF14675">
    <property type="entry name" value="FANCI_S1"/>
    <property type="match status" value="1"/>
</dbReference>
<feature type="domain" description="FANCI solenoid 4" evidence="5">
    <location>
        <begin position="1056"/>
        <end position="1285"/>
    </location>
</feature>
<dbReference type="InterPro" id="IPR026171">
    <property type="entry name" value="FANCI"/>
</dbReference>